<keyword evidence="4 10" id="KW-1133">Transmembrane helix</keyword>
<dbReference type="Pfam" id="PF00226">
    <property type="entry name" value="DnaJ"/>
    <property type="match status" value="1"/>
</dbReference>
<dbReference type="Pfam" id="PF23082">
    <property type="entry name" value="Myb_DNA-binding_2"/>
    <property type="match status" value="2"/>
</dbReference>
<dbReference type="PANTHER" id="PTHR44653:SF2">
    <property type="entry name" value="DNAJ HOMOLOG SUBFAMILY C MEMBER 1"/>
    <property type="match status" value="1"/>
</dbReference>
<feature type="signal peptide" evidence="11">
    <location>
        <begin position="1"/>
        <end position="41"/>
    </location>
</feature>
<protein>
    <submittedName>
        <fullName evidence="15">DNAJC1</fullName>
    </submittedName>
</protein>
<dbReference type="SMART" id="SM00717">
    <property type="entry name" value="SANT"/>
    <property type="match status" value="2"/>
</dbReference>
<dbReference type="GO" id="GO:0012505">
    <property type="term" value="C:endomembrane system"/>
    <property type="evidence" value="ECO:0007669"/>
    <property type="project" value="UniProtKB-SubCell"/>
</dbReference>
<dbReference type="InterPro" id="IPR052606">
    <property type="entry name" value="DnaJ_domain_protein"/>
</dbReference>
<evidence type="ECO:0000256" key="11">
    <source>
        <dbReference type="SAM" id="SignalP"/>
    </source>
</evidence>
<dbReference type="FunFam" id="1.10.10.60:FF:000180">
    <property type="entry name" value="DnaJ (Hsp40) homolog, subfamily C, member 2"/>
    <property type="match status" value="1"/>
</dbReference>
<evidence type="ECO:0000256" key="1">
    <source>
        <dbReference type="ARBA" id="ARBA00022692"/>
    </source>
</evidence>
<feature type="region of interest" description="Disordered" evidence="9">
    <location>
        <begin position="423"/>
        <end position="468"/>
    </location>
</feature>
<evidence type="ECO:0000256" key="4">
    <source>
        <dbReference type="ARBA" id="ARBA00022989"/>
    </source>
</evidence>
<feature type="chain" id="PRO_5026819383" evidence="11">
    <location>
        <begin position="42"/>
        <end position="563"/>
    </location>
</feature>
<evidence type="ECO:0000256" key="5">
    <source>
        <dbReference type="ARBA" id="ARBA00023136"/>
    </source>
</evidence>
<feature type="domain" description="Myb-like" evidence="13">
    <location>
        <begin position="504"/>
        <end position="551"/>
    </location>
</feature>
<dbReference type="InterPro" id="IPR017884">
    <property type="entry name" value="SANT_dom"/>
</dbReference>
<evidence type="ECO:0000313" key="15">
    <source>
        <dbReference type="EMBL" id="QCY50096.1"/>
    </source>
</evidence>
<dbReference type="EMBL" id="MH481800">
    <property type="protein sequence ID" value="QCY50096.1"/>
    <property type="molecule type" value="mRNA"/>
</dbReference>
<keyword evidence="1 10" id="KW-0812">Transmembrane</keyword>
<accession>A0A6M2VIN1</accession>
<name>A0A6M2VIN1_STIJA</name>
<dbReference type="PROSITE" id="PS51293">
    <property type="entry name" value="SANT"/>
    <property type="match status" value="1"/>
</dbReference>
<dbReference type="InterPro" id="IPR009057">
    <property type="entry name" value="Homeodomain-like_sf"/>
</dbReference>
<dbReference type="SUPFAM" id="SSF46689">
    <property type="entry name" value="Homeodomain-like"/>
    <property type="match status" value="2"/>
</dbReference>
<dbReference type="SMART" id="SM00271">
    <property type="entry name" value="DnaJ"/>
    <property type="match status" value="1"/>
</dbReference>
<feature type="compositionally biased region" description="Acidic residues" evidence="9">
    <location>
        <begin position="253"/>
        <end position="269"/>
    </location>
</feature>
<feature type="domain" description="Myb-like" evidence="13">
    <location>
        <begin position="315"/>
        <end position="370"/>
    </location>
</feature>
<organism evidence="15">
    <name type="scientific">Stichopus japonicus</name>
    <name type="common">Sea cucumber</name>
    <dbReference type="NCBI Taxonomy" id="307972"/>
    <lineage>
        <taxon>Eukaryota</taxon>
        <taxon>Metazoa</taxon>
        <taxon>Echinodermata</taxon>
        <taxon>Eleutherozoa</taxon>
        <taxon>Echinozoa</taxon>
        <taxon>Holothuroidea</taxon>
        <taxon>Aspidochirotacea</taxon>
        <taxon>Aspidochirotida</taxon>
        <taxon>Stichopodidae</taxon>
        <taxon>Apostichopus</taxon>
    </lineage>
</organism>
<dbReference type="SUPFAM" id="SSF46565">
    <property type="entry name" value="Chaperone J-domain"/>
    <property type="match status" value="1"/>
</dbReference>
<dbReference type="Gene3D" id="1.10.287.110">
    <property type="entry name" value="DnaJ domain"/>
    <property type="match status" value="1"/>
</dbReference>
<evidence type="ECO:0000256" key="7">
    <source>
        <dbReference type="ARBA" id="ARBA00023242"/>
    </source>
</evidence>
<comment type="subcellular location">
    <subcellularLocation>
        <location evidence="8">Endomembrane system</location>
        <topology evidence="8">Single-pass membrane protein</topology>
    </subcellularLocation>
</comment>
<evidence type="ECO:0000259" key="14">
    <source>
        <dbReference type="PROSITE" id="PS51293"/>
    </source>
</evidence>
<dbReference type="PROSITE" id="PS50076">
    <property type="entry name" value="DNAJ_2"/>
    <property type="match status" value="1"/>
</dbReference>
<evidence type="ECO:0000256" key="9">
    <source>
        <dbReference type="SAM" id="MobiDB-lite"/>
    </source>
</evidence>
<dbReference type="AlphaFoldDB" id="A0A6M2VIN1"/>
<feature type="compositionally biased region" description="Basic and acidic residues" evidence="9">
    <location>
        <begin position="457"/>
        <end position="468"/>
    </location>
</feature>
<evidence type="ECO:0000256" key="10">
    <source>
        <dbReference type="SAM" id="Phobius"/>
    </source>
</evidence>
<evidence type="ECO:0000256" key="3">
    <source>
        <dbReference type="ARBA" id="ARBA00022737"/>
    </source>
</evidence>
<evidence type="ECO:0000259" key="12">
    <source>
        <dbReference type="PROSITE" id="PS50076"/>
    </source>
</evidence>
<dbReference type="InterPro" id="IPR001623">
    <property type="entry name" value="DnaJ_domain"/>
</dbReference>
<evidence type="ECO:0000259" key="13">
    <source>
        <dbReference type="PROSITE" id="PS50090"/>
    </source>
</evidence>
<dbReference type="PROSITE" id="PS50090">
    <property type="entry name" value="MYB_LIKE"/>
    <property type="match status" value="2"/>
</dbReference>
<reference evidence="15" key="1">
    <citation type="submission" date="2018-06" db="EMBL/GenBank/DDBJ databases">
        <title>Identification and characterization of DnaJ in sea cucumber.</title>
        <authorList>
            <person name="Gao L."/>
            <person name="He C."/>
        </authorList>
    </citation>
    <scope>NUCLEOTIDE SEQUENCE</scope>
</reference>
<dbReference type="InterPro" id="IPR036869">
    <property type="entry name" value="J_dom_sf"/>
</dbReference>
<dbReference type="InterPro" id="IPR001005">
    <property type="entry name" value="SANT/Myb"/>
</dbReference>
<evidence type="ECO:0000256" key="2">
    <source>
        <dbReference type="ARBA" id="ARBA00022729"/>
    </source>
</evidence>
<evidence type="ECO:0000256" key="6">
    <source>
        <dbReference type="ARBA" id="ARBA00023186"/>
    </source>
</evidence>
<keyword evidence="3" id="KW-0677">Repeat</keyword>
<dbReference type="CDD" id="cd00167">
    <property type="entry name" value="SANT"/>
    <property type="match status" value="2"/>
</dbReference>
<keyword evidence="6" id="KW-0143">Chaperone</keyword>
<feature type="domain" description="SANT" evidence="14">
    <location>
        <begin position="500"/>
        <end position="555"/>
    </location>
</feature>
<dbReference type="PRINTS" id="PR00625">
    <property type="entry name" value="JDOMAIN"/>
</dbReference>
<keyword evidence="2 11" id="KW-0732">Signal</keyword>
<dbReference type="CDD" id="cd06257">
    <property type="entry name" value="DnaJ"/>
    <property type="match status" value="1"/>
</dbReference>
<keyword evidence="7" id="KW-0539">Nucleus</keyword>
<evidence type="ECO:0000256" key="8">
    <source>
        <dbReference type="ARBA" id="ARBA00037847"/>
    </source>
</evidence>
<dbReference type="Gene3D" id="1.10.10.60">
    <property type="entry name" value="Homeodomain-like"/>
    <property type="match status" value="2"/>
</dbReference>
<dbReference type="PANTHER" id="PTHR44653">
    <property type="entry name" value="DNAJ HOMOLOG SUBFAMILY C MEMBER 1"/>
    <property type="match status" value="1"/>
</dbReference>
<keyword evidence="5 10" id="KW-0472">Membrane</keyword>
<feature type="domain" description="J" evidence="12">
    <location>
        <begin position="59"/>
        <end position="123"/>
    </location>
</feature>
<feature type="region of interest" description="Disordered" evidence="9">
    <location>
        <begin position="250"/>
        <end position="275"/>
    </location>
</feature>
<feature type="transmembrane region" description="Helical" evidence="10">
    <location>
        <begin position="143"/>
        <end position="163"/>
    </location>
</feature>
<proteinExistence type="evidence at transcript level"/>
<sequence>MAVLMESRRQVSTGCSHLFRNRLGLLCLLLICLLQFQRTHAWDNTDFELFDLVEEVPQNFYELLGLDQSATQTDIRRAYRRLSLQYHPDKNKEEGAEETFRKLVAVAEVLRDEDTRKRYDDILIHGLPDWRQPVFYYRRVRKMGLLEAGTLLSIILTVGHYIVMWSMYWERKFELESLIKPKKEKRNKKVSKLSEDPKPDAYAMLEDQSFLPKPQITDSLPFKCYRLSKASVFLLVVLVKNLLGTVKEKMEEKPEEELVPSSESEEEEEADRKPRVRQKFNPALYEYDRNVSLDHLDALKAVPEEMRNRQESSAPKENKNDIWTQEEVKLLIKSIAKYPGGTTDRWDKIAAEVDRPVNVVTRKAKEIKTKGYATAVDASIQGITGGVSHTVVNKQTGEGDTDCISIASTPLEDQPITSQVASYDYFEEEEDESTNKKRKRKNKSSRNLPRTEMIVSNHKEEEEIDASQDKNIKNVETLGGKAGKSKTTMEPVEELVFDGVESCSWTQRQQKVLEKALQVYPKGTPERWDKIASSVPGKKKEECIVRYKELVEIVRRKKQASEK</sequence>